<dbReference type="AlphaFoldDB" id="A0A4S2EZK7"/>
<evidence type="ECO:0000256" key="1">
    <source>
        <dbReference type="SAM" id="Phobius"/>
    </source>
</evidence>
<dbReference type="Pfam" id="PF04892">
    <property type="entry name" value="VanZ"/>
    <property type="match status" value="1"/>
</dbReference>
<evidence type="ECO:0000313" key="3">
    <source>
        <dbReference type="EMBL" id="TGY61452.1"/>
    </source>
</evidence>
<organism evidence="3 4">
    <name type="scientific">Muricaecibacterium torontonense</name>
    <dbReference type="NCBI Taxonomy" id="3032871"/>
    <lineage>
        <taxon>Bacteria</taxon>
        <taxon>Bacillati</taxon>
        <taxon>Actinomycetota</taxon>
        <taxon>Coriobacteriia</taxon>
        <taxon>Coriobacteriales</taxon>
        <taxon>Atopobiaceae</taxon>
        <taxon>Muricaecibacterium</taxon>
    </lineage>
</organism>
<accession>A0A4S2EZK7</accession>
<keyword evidence="1" id="KW-0812">Transmembrane</keyword>
<protein>
    <submittedName>
        <fullName evidence="3">VanZ family protein</fullName>
    </submittedName>
</protein>
<keyword evidence="1" id="KW-1133">Transmembrane helix</keyword>
<dbReference type="InterPro" id="IPR006976">
    <property type="entry name" value="VanZ-like"/>
</dbReference>
<evidence type="ECO:0000313" key="4">
    <source>
        <dbReference type="Proteomes" id="UP000310263"/>
    </source>
</evidence>
<dbReference type="RefSeq" id="WP_136013042.1">
    <property type="nucleotide sequence ID" value="NZ_SRYE01000005.1"/>
</dbReference>
<dbReference type="OrthoDB" id="291892at2"/>
<sequence>MAGWVLFIWSRSLVPGAASSHESLRVVNLVAPCLEALGLTSLDAQQFVVRKLGHFTEYFVLGALTQLPPAPHTRRQRWIQAILLCTVPALDETLQLFVPLREGALRDVAIDIAGAACGLLAALLIQRLTSHRRSRKSAR</sequence>
<reference evidence="3 4" key="1">
    <citation type="submission" date="2019-04" db="EMBL/GenBank/DDBJ databases">
        <title>Microbes associate with the intestines of laboratory mice.</title>
        <authorList>
            <person name="Navarre W."/>
            <person name="Wong E."/>
            <person name="Huang K."/>
            <person name="Tropini C."/>
            <person name="Ng K."/>
            <person name="Yu B."/>
        </authorList>
    </citation>
    <scope>NUCLEOTIDE SEQUENCE [LARGE SCALE GENOMIC DNA]</scope>
    <source>
        <strain evidence="3 4">NM07_P-09</strain>
    </source>
</reference>
<keyword evidence="4" id="KW-1185">Reference proteome</keyword>
<dbReference type="EMBL" id="SRYE01000005">
    <property type="protein sequence ID" value="TGY61452.1"/>
    <property type="molecule type" value="Genomic_DNA"/>
</dbReference>
<gene>
    <name evidence="3" type="ORF">E5334_07850</name>
</gene>
<name>A0A4S2EZK7_9ACTN</name>
<proteinExistence type="predicted"/>
<evidence type="ECO:0000259" key="2">
    <source>
        <dbReference type="Pfam" id="PF04892"/>
    </source>
</evidence>
<feature type="domain" description="VanZ-like" evidence="2">
    <location>
        <begin position="3"/>
        <end position="125"/>
    </location>
</feature>
<feature type="transmembrane region" description="Helical" evidence="1">
    <location>
        <begin position="104"/>
        <end position="125"/>
    </location>
</feature>
<dbReference type="Proteomes" id="UP000310263">
    <property type="component" value="Unassembled WGS sequence"/>
</dbReference>
<dbReference type="NCBIfam" id="NF037970">
    <property type="entry name" value="vanZ_1"/>
    <property type="match status" value="1"/>
</dbReference>
<keyword evidence="1" id="KW-0472">Membrane</keyword>
<comment type="caution">
    <text evidence="3">The sequence shown here is derived from an EMBL/GenBank/DDBJ whole genome shotgun (WGS) entry which is preliminary data.</text>
</comment>